<feature type="transmembrane region" description="Helical" evidence="8">
    <location>
        <begin position="566"/>
        <end position="589"/>
    </location>
</feature>
<feature type="transmembrane region" description="Helical" evidence="8">
    <location>
        <begin position="109"/>
        <end position="126"/>
    </location>
</feature>
<feature type="compositionally biased region" description="Basic and acidic residues" evidence="7">
    <location>
        <begin position="11"/>
        <end position="32"/>
    </location>
</feature>
<evidence type="ECO:0000256" key="1">
    <source>
        <dbReference type="ARBA" id="ARBA00004475"/>
    </source>
</evidence>
<proteinExistence type="inferred from homology"/>
<evidence type="ECO:0000256" key="3">
    <source>
        <dbReference type="ARBA" id="ARBA00022692"/>
    </source>
</evidence>
<dbReference type="AlphaFoldDB" id="A0A8C8MKW3"/>
<dbReference type="GeneTree" id="ENSGT00530000063586"/>
<keyword evidence="4 8" id="KW-1133">Transmembrane helix</keyword>
<feature type="region of interest" description="Disordered" evidence="7">
    <location>
        <begin position="1"/>
        <end position="36"/>
    </location>
</feature>
<dbReference type="GO" id="GO:0031528">
    <property type="term" value="C:microvillus membrane"/>
    <property type="evidence" value="ECO:0007669"/>
    <property type="project" value="UniProtKB-SubCell"/>
</dbReference>
<keyword evidence="5 8" id="KW-0472">Membrane</keyword>
<comment type="subcellular location">
    <subcellularLocation>
        <location evidence="1">Cell projection</location>
        <location evidence="1">Microvillus membrane</location>
        <topology evidence="1">Multi-pass membrane protein</topology>
    </subcellularLocation>
</comment>
<reference evidence="9" key="1">
    <citation type="submission" date="2025-08" db="UniProtKB">
        <authorList>
            <consortium name="Ensembl"/>
        </authorList>
    </citation>
    <scope>IDENTIFICATION</scope>
</reference>
<feature type="transmembrane region" description="Helical" evidence="8">
    <location>
        <begin position="896"/>
        <end position="921"/>
    </location>
</feature>
<evidence type="ECO:0000313" key="9">
    <source>
        <dbReference type="Ensembl" id="ENSOTSP00005099669.1"/>
    </source>
</evidence>
<sequence length="1266" mass="142599">MADLLGTVPSAEKETENKDKKKEKRPWDDIPRSGEIGKTTDLAETLGFYDINAVRREQRERDNSDPSLARFMCAELTRGYFLEHNEAKYTERRERVYTCMRIPRELEKLMIFGFFLCLDAFLYVFTLLPLRVLLALLHLVTLPCCSLGGSRLLQPAQVCDILKGLIMVLCYSMMHYVDYSMMYHLIRGQSVIKLYIIYNMLEVADRLFSSFGQDILDALYWTATEPKERKRDSIGVIPHFLMAVFYVFLHAILIMVQASTLNVAFNSHNKSLLTIMMSNNFVEIKGSVFKKFEKNNLFQMSNSDIKERFTSYVLLLIVCLRNMEQFSWSPDHLWVLLPDVFMVIASEIAVDVIKHAFITKFNEITADVYSEYRASLAFDLVSCRQKNACTDYSDSVARRMGFIPLPLAVLLIRVVMSSVNVQGALSYSCVFLFYMGMVTLKVLNSIVLLGKSCVYVKRANMEDKLFEKPPTAVPGMTPSQTSKTSRCTAPSDLVIKVAKDKFGAIQSEYQKAIYYETGFVVCAVLGLLFMVLLPLVGLFFCLCRCCDNCGGEMHQRQRKNADCQRGLLTTLLFATSLVITAGVLCAYAANQNLSSQLKGMRRLVSSNLRDLQSFTNETPTQVDYLIAQYATAKNKVISDLDNVGPLLGGKIHEELGKEVCPAMDGALRMAGAMRETKDALENVSMSLEVLQEATGKLHFNLSLVRFSLNRTLNDPGCNDEDSDATTAQLCLSIRSSLAQLHVSANFTRLPDMNNQLESVNQLMKTDLGNIIQKGYSSFNDTPGMVSDQMRNVFEGARGMLDIIGTNISSFSKVFPVHSTMANFTNFISHTHSKIEDSYPEIDQIDFYRWICCIGLCCMVVLILAFNFLAILCGTIGYDKHASPTTRGCVSNTGGTLLMAGVGFSFLFSWILMGVVTATFLVGGNLEKLVCEPFHTKQLFKVLDTPHLVNPEWRNFIPGYMYNDSDLDLTVESLYSNCKENRGIYSAMRLDKVFNVTPFLNSSLYTKEVGKMFNDVKIDLRVIVLLESEGKQNLIGFSETGVDRINYAAYLEEVNKGVTQVDLLSYANELEAQTDLMPKGPLQTSLKGHANSLRQIHSQQVVPMEQAMSMLNQSIRLLERTASDLPNKVADVLATIEAAQYLISQNATQVVNQETEKYKQTIVGYFRQYIEWVRTSLTMEVAACKPFSNIVDTVEIVACSFLVDSLNTFWFGLGCCALFLLPSIILSVKLAKFYRRMDTEDVYDDILAYDTMTRFPRASAPPRHIDW</sequence>
<dbReference type="PANTHER" id="PTHR22730">
    <property type="entry name" value="PROMININ PROM PROTEIN"/>
    <property type="match status" value="1"/>
</dbReference>
<name>A0A8C8MKW3_ONCTS</name>
<dbReference type="Pfam" id="PF05346">
    <property type="entry name" value="DUF747"/>
    <property type="match status" value="1"/>
</dbReference>
<evidence type="ECO:0000313" key="10">
    <source>
        <dbReference type="Proteomes" id="UP000694402"/>
    </source>
</evidence>
<dbReference type="GO" id="GO:0005929">
    <property type="term" value="C:cilium"/>
    <property type="evidence" value="ECO:0007669"/>
    <property type="project" value="TreeGrafter"/>
</dbReference>
<organism evidence="9 10">
    <name type="scientific">Oncorhynchus tshawytscha</name>
    <name type="common">Chinook salmon</name>
    <name type="synonym">Salmo tshawytscha</name>
    <dbReference type="NCBI Taxonomy" id="74940"/>
    <lineage>
        <taxon>Eukaryota</taxon>
        <taxon>Metazoa</taxon>
        <taxon>Chordata</taxon>
        <taxon>Craniata</taxon>
        <taxon>Vertebrata</taxon>
        <taxon>Euteleostomi</taxon>
        <taxon>Actinopterygii</taxon>
        <taxon>Neopterygii</taxon>
        <taxon>Teleostei</taxon>
        <taxon>Protacanthopterygii</taxon>
        <taxon>Salmoniformes</taxon>
        <taxon>Salmonidae</taxon>
        <taxon>Salmoninae</taxon>
        <taxon>Oncorhynchus</taxon>
    </lineage>
</organism>
<evidence type="ECO:0000256" key="8">
    <source>
        <dbReference type="SAM" id="Phobius"/>
    </source>
</evidence>
<gene>
    <name evidence="9" type="primary">LOC112256350</name>
</gene>
<dbReference type="GO" id="GO:0015485">
    <property type="term" value="F:cholesterol binding"/>
    <property type="evidence" value="ECO:0007669"/>
    <property type="project" value="TreeGrafter"/>
</dbReference>
<accession>A0A8C8MKW3</accession>
<reference evidence="9" key="2">
    <citation type="submission" date="2025-09" db="UniProtKB">
        <authorList>
            <consortium name="Ensembl"/>
        </authorList>
    </citation>
    <scope>IDENTIFICATION</scope>
</reference>
<feature type="transmembrane region" description="Helical" evidence="8">
    <location>
        <begin position="518"/>
        <end position="545"/>
    </location>
</feature>
<comment type="similarity">
    <text evidence="2">Belongs to the prominin family.</text>
</comment>
<feature type="transmembrane region" description="Helical" evidence="8">
    <location>
        <begin position="407"/>
        <end position="434"/>
    </location>
</feature>
<feature type="transmembrane region" description="Helical" evidence="8">
    <location>
        <begin position="165"/>
        <end position="186"/>
    </location>
</feature>
<evidence type="ECO:0000256" key="6">
    <source>
        <dbReference type="ARBA" id="ARBA00023180"/>
    </source>
</evidence>
<evidence type="ECO:0000256" key="5">
    <source>
        <dbReference type="ARBA" id="ARBA00023136"/>
    </source>
</evidence>
<dbReference type="InterPro" id="IPR008010">
    <property type="entry name" value="Tatp1"/>
</dbReference>
<dbReference type="Proteomes" id="UP000694402">
    <property type="component" value="Unassembled WGS sequence"/>
</dbReference>
<keyword evidence="3 8" id="KW-0812">Transmembrane</keyword>
<dbReference type="PANTHER" id="PTHR22730:SF3">
    <property type="entry name" value="PROMININ-1"/>
    <property type="match status" value="1"/>
</dbReference>
<dbReference type="Pfam" id="PF05478">
    <property type="entry name" value="Prominin"/>
    <property type="match status" value="1"/>
</dbReference>
<keyword evidence="10" id="KW-1185">Reference proteome</keyword>
<protein>
    <recommendedName>
        <fullName evidence="11">Prominin-1-A-like</fullName>
    </recommendedName>
</protein>
<evidence type="ECO:0000256" key="7">
    <source>
        <dbReference type="SAM" id="MobiDB-lite"/>
    </source>
</evidence>
<feature type="transmembrane region" description="Helical" evidence="8">
    <location>
        <begin position="1208"/>
        <end position="1227"/>
    </location>
</feature>
<evidence type="ECO:0008006" key="11">
    <source>
        <dbReference type="Google" id="ProtNLM"/>
    </source>
</evidence>
<evidence type="ECO:0000256" key="2">
    <source>
        <dbReference type="ARBA" id="ARBA00006058"/>
    </source>
</evidence>
<feature type="transmembrane region" description="Helical" evidence="8">
    <location>
        <begin position="236"/>
        <end position="256"/>
    </location>
</feature>
<dbReference type="GO" id="GO:0071914">
    <property type="term" value="C:prominosome"/>
    <property type="evidence" value="ECO:0007669"/>
    <property type="project" value="TreeGrafter"/>
</dbReference>
<dbReference type="InterPro" id="IPR008795">
    <property type="entry name" value="Prominin"/>
</dbReference>
<dbReference type="Ensembl" id="ENSOTST00005107805.2">
    <property type="protein sequence ID" value="ENSOTSP00005099669.1"/>
    <property type="gene ID" value="ENSOTSG00005045975.2"/>
</dbReference>
<feature type="transmembrane region" description="Helical" evidence="8">
    <location>
        <begin position="846"/>
        <end position="875"/>
    </location>
</feature>
<evidence type="ECO:0000256" key="4">
    <source>
        <dbReference type="ARBA" id="ARBA00022989"/>
    </source>
</evidence>
<dbReference type="GO" id="GO:0016324">
    <property type="term" value="C:apical plasma membrane"/>
    <property type="evidence" value="ECO:0007669"/>
    <property type="project" value="TreeGrafter"/>
</dbReference>
<keyword evidence="6" id="KW-0325">Glycoprotein</keyword>
<dbReference type="GO" id="GO:0009986">
    <property type="term" value="C:cell surface"/>
    <property type="evidence" value="ECO:0007669"/>
    <property type="project" value="TreeGrafter"/>
</dbReference>